<dbReference type="Proteomes" id="UP000307956">
    <property type="component" value="Unassembled WGS sequence"/>
</dbReference>
<name>A0A4S4ATZ1_9RHOO</name>
<sequence length="274" mass="29073">MTGSTTFAILRGALPKETAMTLRTLLGRVLLLSLLLGTAPAGAEELRVVLTPRSVPFSYLDANGELTGFNVDVARAICAQLGRTCRLETAAFADIIPAVAAGRYDLGAANFLRTPEREREVAFTVPFWRSASVFVGKAGRPMKTVGELLGEAQVCAVAGSAQQRYLSGQAGEHAANVRMLPTGQDLLEGLASGACQVALLPAMQALPFIKTPQGAGLAFLGTPLREHGLGGSVHMVVRRGDDALRTAVDHALHDLIASGEHERLARRYFPFSIL</sequence>
<feature type="domain" description="Solute-binding protein family 3/N-terminal" evidence="2">
    <location>
        <begin position="45"/>
        <end position="272"/>
    </location>
</feature>
<dbReference type="SMART" id="SM00062">
    <property type="entry name" value="PBPb"/>
    <property type="match status" value="1"/>
</dbReference>
<dbReference type="PANTHER" id="PTHR35936">
    <property type="entry name" value="MEMBRANE-BOUND LYTIC MUREIN TRANSGLYCOSYLASE F"/>
    <property type="match status" value="1"/>
</dbReference>
<protein>
    <submittedName>
        <fullName evidence="3">Amino acid ABC transporter substrate-binding protein</fullName>
    </submittedName>
</protein>
<evidence type="ECO:0000313" key="4">
    <source>
        <dbReference type="Proteomes" id="UP000307956"/>
    </source>
</evidence>
<accession>A0A4S4ATZ1</accession>
<evidence type="ECO:0000256" key="1">
    <source>
        <dbReference type="ARBA" id="ARBA00022729"/>
    </source>
</evidence>
<gene>
    <name evidence="3" type="ORF">E6O51_04890</name>
</gene>
<dbReference type="SUPFAM" id="SSF53850">
    <property type="entry name" value="Periplasmic binding protein-like II"/>
    <property type="match status" value="1"/>
</dbReference>
<evidence type="ECO:0000313" key="3">
    <source>
        <dbReference type="EMBL" id="THF63399.1"/>
    </source>
</evidence>
<proteinExistence type="predicted"/>
<keyword evidence="4" id="KW-1185">Reference proteome</keyword>
<keyword evidence="1" id="KW-0732">Signal</keyword>
<dbReference type="AlphaFoldDB" id="A0A4S4ATZ1"/>
<dbReference type="OrthoDB" id="368476at2"/>
<evidence type="ECO:0000259" key="2">
    <source>
        <dbReference type="SMART" id="SM00062"/>
    </source>
</evidence>
<dbReference type="EMBL" id="SSOD01000003">
    <property type="protein sequence ID" value="THF63399.1"/>
    <property type="molecule type" value="Genomic_DNA"/>
</dbReference>
<dbReference type="PANTHER" id="PTHR35936:SF35">
    <property type="entry name" value="L-CYSTINE-BINDING PROTEIN TCYJ"/>
    <property type="match status" value="1"/>
</dbReference>
<organism evidence="3 4">
    <name type="scientific">Pseudothauera rhizosphaerae</name>
    <dbReference type="NCBI Taxonomy" id="2565932"/>
    <lineage>
        <taxon>Bacteria</taxon>
        <taxon>Pseudomonadati</taxon>
        <taxon>Pseudomonadota</taxon>
        <taxon>Betaproteobacteria</taxon>
        <taxon>Rhodocyclales</taxon>
        <taxon>Zoogloeaceae</taxon>
        <taxon>Pseudothauera</taxon>
    </lineage>
</organism>
<reference evidence="3 4" key="1">
    <citation type="submission" date="2019-04" db="EMBL/GenBank/DDBJ databases">
        <title>Azoarcus rhizosphaerae sp. nov. isolated from rhizosphere of Ficus religiosa.</title>
        <authorList>
            <person name="Lin S.-Y."/>
            <person name="Hameed A."/>
            <person name="Hsu Y.-H."/>
            <person name="Young C.-C."/>
        </authorList>
    </citation>
    <scope>NUCLEOTIDE SEQUENCE [LARGE SCALE GENOMIC DNA]</scope>
    <source>
        <strain evidence="3 4">CC-YHH848</strain>
    </source>
</reference>
<comment type="caution">
    <text evidence="3">The sequence shown here is derived from an EMBL/GenBank/DDBJ whole genome shotgun (WGS) entry which is preliminary data.</text>
</comment>
<dbReference type="Gene3D" id="3.40.190.10">
    <property type="entry name" value="Periplasmic binding protein-like II"/>
    <property type="match status" value="2"/>
</dbReference>
<dbReference type="InterPro" id="IPR001638">
    <property type="entry name" value="Solute-binding_3/MltF_N"/>
</dbReference>
<dbReference type="CDD" id="cd13530">
    <property type="entry name" value="PBP2_peptides_like"/>
    <property type="match status" value="1"/>
</dbReference>
<dbReference type="Pfam" id="PF00497">
    <property type="entry name" value="SBP_bac_3"/>
    <property type="match status" value="1"/>
</dbReference>